<gene>
    <name evidence="1" type="ORF">ALGA_3520</name>
</gene>
<name>A0A1Y1CN20_9BACT</name>
<organism evidence="1 2">
    <name type="scientific">Labilibaculum antarcticum</name>
    <dbReference type="NCBI Taxonomy" id="1717717"/>
    <lineage>
        <taxon>Bacteria</taxon>
        <taxon>Pseudomonadati</taxon>
        <taxon>Bacteroidota</taxon>
        <taxon>Bacteroidia</taxon>
        <taxon>Marinilabiliales</taxon>
        <taxon>Marinifilaceae</taxon>
        <taxon>Labilibaculum</taxon>
    </lineage>
</organism>
<dbReference type="OrthoDB" id="1121830at2"/>
<dbReference type="Proteomes" id="UP000218267">
    <property type="component" value="Chromosome"/>
</dbReference>
<dbReference type="EMBL" id="AP018042">
    <property type="protein sequence ID" value="BAX81818.1"/>
    <property type="molecule type" value="Genomic_DNA"/>
</dbReference>
<reference evidence="1 2" key="1">
    <citation type="journal article" date="2018" name="Mar. Genomics">
        <title>Complete genome sequence of Marinifilaceae bacterium strain SPP2, isolated from the Antarctic marine sediment.</title>
        <authorList>
            <person name="Watanabe M."/>
            <person name="Kojima H."/>
            <person name="Fukui M."/>
        </authorList>
    </citation>
    <scope>NUCLEOTIDE SEQUENCE [LARGE SCALE GENOMIC DNA]</scope>
    <source>
        <strain evidence="1 2">SPP2</strain>
    </source>
</reference>
<reference evidence="2" key="2">
    <citation type="journal article" date="2020" name="Antonie Van Leeuwenhoek">
        <title>Labilibaculum antarcticum sp. nov., a novel facultative anaerobic, psychrotorelant bacterium isolated from marine sediment of Antarctica.</title>
        <authorList>
            <person name="Watanabe M."/>
            <person name="Kojima H."/>
            <person name="Fukui M."/>
        </authorList>
    </citation>
    <scope>NUCLEOTIDE SEQUENCE [LARGE SCALE GENOMIC DNA]</scope>
    <source>
        <strain evidence="2">SPP2</strain>
    </source>
</reference>
<sequence length="89" mass="10191">MEIELRFLFGPLLILTVTLIQGNKIIVVKLILGRFSDQQSKAHVACAYNLKKLLKFARKKTKIMVNQAITCFSIVMNQFGSFNSFLRLQ</sequence>
<dbReference type="RefSeq" id="WP_096431558.1">
    <property type="nucleotide sequence ID" value="NZ_AP018042.1"/>
</dbReference>
<accession>A0A1Y1CN20</accession>
<evidence type="ECO:0000313" key="1">
    <source>
        <dbReference type="EMBL" id="BAX81818.1"/>
    </source>
</evidence>
<protein>
    <submittedName>
        <fullName evidence="1">Uncharacterized protein</fullName>
    </submittedName>
</protein>
<proteinExistence type="predicted"/>
<evidence type="ECO:0000313" key="2">
    <source>
        <dbReference type="Proteomes" id="UP000218267"/>
    </source>
</evidence>
<dbReference type="AlphaFoldDB" id="A0A1Y1CN20"/>
<keyword evidence="2" id="KW-1185">Reference proteome</keyword>
<dbReference type="KEGG" id="mbas:ALGA_3520"/>